<dbReference type="AlphaFoldDB" id="A0A6P2BTU7"/>
<sequence>MTGDNHGPDPAGLIPGHAGVAGRRVVITGAGRGLGSVLAAAFDAAGARLALVARSKPALEDVASRLSGDHLVCAGDVRDELFNDTVAEQMTERFGGVDVWIANAGVSREDPDITRMSAAAWREVIDTNLTGTFLGARAAAARMGAGGRIIVTGSVLGDRPHGRLAAYSASKGGVHALVRSLAQELGPREITANAVALGWFETGLGSFWQRDEQREQDIARHTALGRWGTDADLPGVYLFLASPAAAYITGTTITVDGGYSLL</sequence>
<accession>A0A6P2BTU7</accession>
<dbReference type="Proteomes" id="UP000460272">
    <property type="component" value="Unassembled WGS sequence"/>
</dbReference>
<name>A0A6P2BTU7_9ACTN</name>
<dbReference type="PANTHER" id="PTHR42760">
    <property type="entry name" value="SHORT-CHAIN DEHYDROGENASES/REDUCTASES FAMILY MEMBER"/>
    <property type="match status" value="1"/>
</dbReference>
<keyword evidence="4" id="KW-1185">Reference proteome</keyword>
<dbReference type="PROSITE" id="PS00061">
    <property type="entry name" value="ADH_SHORT"/>
    <property type="match status" value="1"/>
</dbReference>
<dbReference type="PRINTS" id="PR00081">
    <property type="entry name" value="GDHRDH"/>
</dbReference>
<protein>
    <submittedName>
        <fullName evidence="3">SDR family oxidoreductase</fullName>
    </submittedName>
</protein>
<dbReference type="InterPro" id="IPR036291">
    <property type="entry name" value="NAD(P)-bd_dom_sf"/>
</dbReference>
<reference evidence="3 4" key="1">
    <citation type="submission" date="2018-11" db="EMBL/GenBank/DDBJ databases">
        <title>Trebonia kvetii gen.nov., sp.nov., a novel acidophilic actinobacterium, and proposal of the new actinobacterial family Treboniaceae fam. nov.</title>
        <authorList>
            <person name="Rapoport D."/>
            <person name="Sagova-Mareckova M."/>
            <person name="Sedlacek I."/>
            <person name="Provaznik J."/>
            <person name="Kralova S."/>
            <person name="Pavlinic D."/>
            <person name="Benes V."/>
            <person name="Kopecky J."/>
        </authorList>
    </citation>
    <scope>NUCLEOTIDE SEQUENCE [LARGE SCALE GENOMIC DNA]</scope>
    <source>
        <strain evidence="3 4">15Tr583</strain>
    </source>
</reference>
<dbReference type="PRINTS" id="PR00080">
    <property type="entry name" value="SDRFAMILY"/>
</dbReference>
<dbReference type="RefSeq" id="WP_145857630.1">
    <property type="nucleotide sequence ID" value="NZ_RPFW01000005.1"/>
</dbReference>
<organism evidence="3 4">
    <name type="scientific">Trebonia kvetii</name>
    <dbReference type="NCBI Taxonomy" id="2480626"/>
    <lineage>
        <taxon>Bacteria</taxon>
        <taxon>Bacillati</taxon>
        <taxon>Actinomycetota</taxon>
        <taxon>Actinomycetes</taxon>
        <taxon>Streptosporangiales</taxon>
        <taxon>Treboniaceae</taxon>
        <taxon>Trebonia</taxon>
    </lineage>
</organism>
<dbReference type="Pfam" id="PF13561">
    <property type="entry name" value="adh_short_C2"/>
    <property type="match status" value="1"/>
</dbReference>
<dbReference type="SUPFAM" id="SSF51735">
    <property type="entry name" value="NAD(P)-binding Rossmann-fold domains"/>
    <property type="match status" value="1"/>
</dbReference>
<gene>
    <name evidence="3" type="ORF">EAS64_27475</name>
</gene>
<proteinExistence type="inferred from homology"/>
<dbReference type="InterPro" id="IPR002347">
    <property type="entry name" value="SDR_fam"/>
</dbReference>
<evidence type="ECO:0000313" key="4">
    <source>
        <dbReference type="Proteomes" id="UP000460272"/>
    </source>
</evidence>
<evidence type="ECO:0000256" key="1">
    <source>
        <dbReference type="ARBA" id="ARBA00006484"/>
    </source>
</evidence>
<dbReference type="InterPro" id="IPR020904">
    <property type="entry name" value="Sc_DH/Rdtase_CS"/>
</dbReference>
<comment type="similarity">
    <text evidence="1">Belongs to the short-chain dehydrogenases/reductases (SDR) family.</text>
</comment>
<dbReference type="Gene3D" id="3.40.50.720">
    <property type="entry name" value="NAD(P)-binding Rossmann-like Domain"/>
    <property type="match status" value="1"/>
</dbReference>
<comment type="caution">
    <text evidence="3">The sequence shown here is derived from an EMBL/GenBank/DDBJ whole genome shotgun (WGS) entry which is preliminary data.</text>
</comment>
<keyword evidence="2" id="KW-0560">Oxidoreductase</keyword>
<evidence type="ECO:0000256" key="2">
    <source>
        <dbReference type="ARBA" id="ARBA00023002"/>
    </source>
</evidence>
<dbReference type="EMBL" id="RPFW01000005">
    <property type="protein sequence ID" value="TVZ02529.1"/>
    <property type="molecule type" value="Genomic_DNA"/>
</dbReference>
<dbReference type="GO" id="GO:0016616">
    <property type="term" value="F:oxidoreductase activity, acting on the CH-OH group of donors, NAD or NADP as acceptor"/>
    <property type="evidence" value="ECO:0007669"/>
    <property type="project" value="TreeGrafter"/>
</dbReference>
<dbReference type="CDD" id="cd05233">
    <property type="entry name" value="SDR_c"/>
    <property type="match status" value="1"/>
</dbReference>
<dbReference type="PANTHER" id="PTHR42760:SF40">
    <property type="entry name" value="3-OXOACYL-[ACYL-CARRIER-PROTEIN] REDUCTASE, CHLOROPLASTIC"/>
    <property type="match status" value="1"/>
</dbReference>
<dbReference type="GO" id="GO:0030497">
    <property type="term" value="P:fatty acid elongation"/>
    <property type="evidence" value="ECO:0007669"/>
    <property type="project" value="TreeGrafter"/>
</dbReference>
<dbReference type="FunFam" id="3.40.50.720:FF:000084">
    <property type="entry name" value="Short-chain dehydrogenase reductase"/>
    <property type="match status" value="1"/>
</dbReference>
<evidence type="ECO:0000313" key="3">
    <source>
        <dbReference type="EMBL" id="TVZ02529.1"/>
    </source>
</evidence>
<dbReference type="OrthoDB" id="286404at2"/>